<dbReference type="InterPro" id="IPR018466">
    <property type="entry name" value="Kre9/Knh1-like_N"/>
</dbReference>
<evidence type="ECO:0000256" key="3">
    <source>
        <dbReference type="SAM" id="SignalP"/>
    </source>
</evidence>
<dbReference type="InterPro" id="IPR052982">
    <property type="entry name" value="SRP1/TIP1-like"/>
</dbReference>
<accession>A0A0C3H2X4</accession>
<organism evidence="5 6">
    <name type="scientific">Oidiodendron maius (strain Zn)</name>
    <dbReference type="NCBI Taxonomy" id="913774"/>
    <lineage>
        <taxon>Eukaryota</taxon>
        <taxon>Fungi</taxon>
        <taxon>Dikarya</taxon>
        <taxon>Ascomycota</taxon>
        <taxon>Pezizomycotina</taxon>
        <taxon>Leotiomycetes</taxon>
        <taxon>Leotiomycetes incertae sedis</taxon>
        <taxon>Myxotrichaceae</taxon>
        <taxon>Oidiodendron</taxon>
    </lineage>
</organism>
<keyword evidence="6" id="KW-1185">Reference proteome</keyword>
<evidence type="ECO:0000256" key="1">
    <source>
        <dbReference type="ARBA" id="ARBA00022729"/>
    </source>
</evidence>
<reference evidence="5 6" key="1">
    <citation type="submission" date="2014-04" db="EMBL/GenBank/DDBJ databases">
        <authorList>
            <consortium name="DOE Joint Genome Institute"/>
            <person name="Kuo A."/>
            <person name="Martino E."/>
            <person name="Perotto S."/>
            <person name="Kohler A."/>
            <person name="Nagy L.G."/>
            <person name="Floudas D."/>
            <person name="Copeland A."/>
            <person name="Barry K.W."/>
            <person name="Cichocki N."/>
            <person name="Veneault-Fourrey C."/>
            <person name="LaButti K."/>
            <person name="Lindquist E.A."/>
            <person name="Lipzen A."/>
            <person name="Lundell T."/>
            <person name="Morin E."/>
            <person name="Murat C."/>
            <person name="Sun H."/>
            <person name="Tunlid A."/>
            <person name="Henrissat B."/>
            <person name="Grigoriev I.V."/>
            <person name="Hibbett D.S."/>
            <person name="Martin F."/>
            <person name="Nordberg H.P."/>
            <person name="Cantor M.N."/>
            <person name="Hua S.X."/>
        </authorList>
    </citation>
    <scope>NUCLEOTIDE SEQUENCE [LARGE SCALE GENOMIC DNA]</scope>
    <source>
        <strain evidence="5 6">Zn</strain>
    </source>
</reference>
<feature type="region of interest" description="Disordered" evidence="2">
    <location>
        <begin position="112"/>
        <end position="197"/>
    </location>
</feature>
<evidence type="ECO:0000313" key="6">
    <source>
        <dbReference type="Proteomes" id="UP000054321"/>
    </source>
</evidence>
<dbReference type="HOGENOM" id="CLU_065618_0_1_1"/>
<dbReference type="PANTHER" id="PTHR40633">
    <property type="entry name" value="MATRIX PROTEIN, PUTATIVE (AFU_ORTHOLOGUE AFUA_8G05410)-RELATED"/>
    <property type="match status" value="1"/>
</dbReference>
<name>A0A0C3H2X4_OIDMZ</name>
<evidence type="ECO:0000259" key="4">
    <source>
        <dbReference type="Pfam" id="PF10342"/>
    </source>
</evidence>
<dbReference type="OrthoDB" id="5589325at2759"/>
<sequence>MQFGRLFLAAAASAAVQALELTDPTFAGITVGEVFDVTWKDATGDVTIVLLDDSNPLNAIPVATIASGLTGTSFEWTPSATLINAADYAIKIVDQVTSNYGAQFQLVGGATATPSSTAATSTTVPATTTSDTTTSSTTTTESSTSSVPSTTSAPTTSASSTPFTNSTTTRTQSSSSSKAASSTTAPVGSQTSAPSSANSIASPLALILLTVAALISLN</sequence>
<dbReference type="EMBL" id="KN832881">
    <property type="protein sequence ID" value="KIM97729.1"/>
    <property type="molecule type" value="Genomic_DNA"/>
</dbReference>
<dbReference type="PANTHER" id="PTHR40633:SF1">
    <property type="entry name" value="GPI ANCHORED SERINE-THREONINE RICH PROTEIN (AFU_ORTHOLOGUE AFUA_1G03630)"/>
    <property type="match status" value="1"/>
</dbReference>
<dbReference type="AlphaFoldDB" id="A0A0C3H2X4"/>
<keyword evidence="1 3" id="KW-0732">Signal</keyword>
<evidence type="ECO:0000313" key="5">
    <source>
        <dbReference type="EMBL" id="KIM97729.1"/>
    </source>
</evidence>
<feature type="signal peptide" evidence="3">
    <location>
        <begin position="1"/>
        <end position="18"/>
    </location>
</feature>
<dbReference type="Pfam" id="PF10342">
    <property type="entry name" value="Kre9_KNH"/>
    <property type="match status" value="1"/>
</dbReference>
<dbReference type="STRING" id="913774.A0A0C3H2X4"/>
<dbReference type="InParanoid" id="A0A0C3H2X4"/>
<gene>
    <name evidence="5" type="ORF">OIDMADRAFT_182107</name>
</gene>
<proteinExistence type="predicted"/>
<protein>
    <recommendedName>
        <fullName evidence="4">Yeast cell wall synthesis Kre9/Knh1-like N-terminal domain-containing protein</fullName>
    </recommendedName>
</protein>
<evidence type="ECO:0000256" key="2">
    <source>
        <dbReference type="SAM" id="MobiDB-lite"/>
    </source>
</evidence>
<feature type="domain" description="Yeast cell wall synthesis Kre9/Knh1-like N-terminal" evidence="4">
    <location>
        <begin position="29"/>
        <end position="105"/>
    </location>
</feature>
<dbReference type="Proteomes" id="UP000054321">
    <property type="component" value="Unassembled WGS sequence"/>
</dbReference>
<feature type="chain" id="PRO_5002174685" description="Yeast cell wall synthesis Kre9/Knh1-like N-terminal domain-containing protein" evidence="3">
    <location>
        <begin position="19"/>
        <end position="218"/>
    </location>
</feature>
<reference evidence="6" key="2">
    <citation type="submission" date="2015-01" db="EMBL/GenBank/DDBJ databases">
        <title>Evolutionary Origins and Diversification of the Mycorrhizal Mutualists.</title>
        <authorList>
            <consortium name="DOE Joint Genome Institute"/>
            <consortium name="Mycorrhizal Genomics Consortium"/>
            <person name="Kohler A."/>
            <person name="Kuo A."/>
            <person name="Nagy L.G."/>
            <person name="Floudas D."/>
            <person name="Copeland A."/>
            <person name="Barry K.W."/>
            <person name="Cichocki N."/>
            <person name="Veneault-Fourrey C."/>
            <person name="LaButti K."/>
            <person name="Lindquist E.A."/>
            <person name="Lipzen A."/>
            <person name="Lundell T."/>
            <person name="Morin E."/>
            <person name="Murat C."/>
            <person name="Riley R."/>
            <person name="Ohm R."/>
            <person name="Sun H."/>
            <person name="Tunlid A."/>
            <person name="Henrissat B."/>
            <person name="Grigoriev I.V."/>
            <person name="Hibbett D.S."/>
            <person name="Martin F."/>
        </authorList>
    </citation>
    <scope>NUCLEOTIDE SEQUENCE [LARGE SCALE GENOMIC DNA]</scope>
    <source>
        <strain evidence="6">Zn</strain>
    </source>
</reference>